<evidence type="ECO:0000313" key="2">
    <source>
        <dbReference type="EnsemblMetazoa" id="CapteP204888"/>
    </source>
</evidence>
<dbReference type="AlphaFoldDB" id="R7U3B8"/>
<organism evidence="1">
    <name type="scientific">Capitella teleta</name>
    <name type="common">Polychaete worm</name>
    <dbReference type="NCBI Taxonomy" id="283909"/>
    <lineage>
        <taxon>Eukaryota</taxon>
        <taxon>Metazoa</taxon>
        <taxon>Spiralia</taxon>
        <taxon>Lophotrochozoa</taxon>
        <taxon>Annelida</taxon>
        <taxon>Polychaeta</taxon>
        <taxon>Sedentaria</taxon>
        <taxon>Scolecida</taxon>
        <taxon>Capitellidae</taxon>
        <taxon>Capitella</taxon>
    </lineage>
</organism>
<reference evidence="1 3" key="2">
    <citation type="journal article" date="2013" name="Nature">
        <title>Insights into bilaterian evolution from three spiralian genomes.</title>
        <authorList>
            <person name="Simakov O."/>
            <person name="Marletaz F."/>
            <person name="Cho S.J."/>
            <person name="Edsinger-Gonzales E."/>
            <person name="Havlak P."/>
            <person name="Hellsten U."/>
            <person name="Kuo D.H."/>
            <person name="Larsson T."/>
            <person name="Lv J."/>
            <person name="Arendt D."/>
            <person name="Savage R."/>
            <person name="Osoegawa K."/>
            <person name="de Jong P."/>
            <person name="Grimwood J."/>
            <person name="Chapman J.A."/>
            <person name="Shapiro H."/>
            <person name="Aerts A."/>
            <person name="Otillar R.P."/>
            <person name="Terry A.Y."/>
            <person name="Boore J.L."/>
            <person name="Grigoriev I.V."/>
            <person name="Lindberg D.R."/>
            <person name="Seaver E.C."/>
            <person name="Weisblat D.A."/>
            <person name="Putnam N.H."/>
            <person name="Rokhsar D.S."/>
        </authorList>
    </citation>
    <scope>NUCLEOTIDE SEQUENCE</scope>
    <source>
        <strain evidence="1 3">I ESC-2004</strain>
    </source>
</reference>
<evidence type="ECO:0000313" key="3">
    <source>
        <dbReference type="Proteomes" id="UP000014760"/>
    </source>
</evidence>
<reference evidence="3" key="1">
    <citation type="submission" date="2012-12" db="EMBL/GenBank/DDBJ databases">
        <authorList>
            <person name="Hellsten U."/>
            <person name="Grimwood J."/>
            <person name="Chapman J.A."/>
            <person name="Shapiro H."/>
            <person name="Aerts A."/>
            <person name="Otillar R.P."/>
            <person name="Terry A.Y."/>
            <person name="Boore J.L."/>
            <person name="Simakov O."/>
            <person name="Marletaz F."/>
            <person name="Cho S.-J."/>
            <person name="Edsinger-Gonzales E."/>
            <person name="Havlak P."/>
            <person name="Kuo D.-H."/>
            <person name="Larsson T."/>
            <person name="Lv J."/>
            <person name="Arendt D."/>
            <person name="Savage R."/>
            <person name="Osoegawa K."/>
            <person name="de Jong P."/>
            <person name="Lindberg D.R."/>
            <person name="Seaver E.C."/>
            <person name="Weisblat D.A."/>
            <person name="Putnam N.H."/>
            <person name="Grigoriev I.V."/>
            <person name="Rokhsar D.S."/>
        </authorList>
    </citation>
    <scope>NUCLEOTIDE SEQUENCE</scope>
    <source>
        <strain evidence="3">I ESC-2004</strain>
    </source>
</reference>
<dbReference type="OrthoDB" id="6022754at2759"/>
<proteinExistence type="predicted"/>
<dbReference type="EMBL" id="AMQN01009692">
    <property type="status" value="NOT_ANNOTATED_CDS"/>
    <property type="molecule type" value="Genomic_DNA"/>
</dbReference>
<evidence type="ECO:0000313" key="1">
    <source>
        <dbReference type="EMBL" id="ELU00444.1"/>
    </source>
</evidence>
<name>R7U3B8_CAPTE</name>
<evidence type="ECO:0008006" key="4">
    <source>
        <dbReference type="Google" id="ProtNLM"/>
    </source>
</evidence>
<protein>
    <recommendedName>
        <fullName evidence="4">Mab-21-like HhH/H2TH-like domain-containing protein</fullName>
    </recommendedName>
</protein>
<sequence length="382" mass="44447">MLGYDDIVQLLGDENGLRKSDIFICQEHGNLESSESMDYKDFTGELMKKGSGQTNVDAIYTSLLKSPVLGLAEYQEKCFKKESGLMKREVNELMKRFSEQFGRQYPLLAFTPKLRESIGEGAKCGLLSEYDYMLIMSKFYNYCQVNSISNCKSKFEMMTFPSIDEEISSFERNLILHILMRKILLTRSIWEGLHLKFVSCKRINFGLCLSVVFNGHLYKFLQISMDLVSPIPLKMLVPVNDWPVLLDFSKCQLYGLFRDGYDGFDLSSTDYEEMLLKALPSAAIDAYVFGKAFSSVHFKWRGKLLAKIFEMSYTMKKYLLISLHQHENPQWVSRHECMKGIVFVASNMEKFVKKHECRRCIFHAEEWTRDEKPKNNCLKLYF</sequence>
<accession>R7U3B8</accession>
<gene>
    <name evidence="1" type="ORF">CAPTEDRAFT_204888</name>
</gene>
<reference evidence="2" key="3">
    <citation type="submission" date="2015-06" db="UniProtKB">
        <authorList>
            <consortium name="EnsemblMetazoa"/>
        </authorList>
    </citation>
    <scope>IDENTIFICATION</scope>
</reference>
<dbReference type="EMBL" id="KB305999">
    <property type="protein sequence ID" value="ELU00444.1"/>
    <property type="molecule type" value="Genomic_DNA"/>
</dbReference>
<dbReference type="HOGENOM" id="CLU_035360_0_0_1"/>
<keyword evidence="3" id="KW-1185">Reference proteome</keyword>
<dbReference type="Proteomes" id="UP000014760">
    <property type="component" value="Unassembled WGS sequence"/>
</dbReference>
<dbReference type="EnsemblMetazoa" id="CapteT204888">
    <property type="protein sequence ID" value="CapteP204888"/>
    <property type="gene ID" value="CapteG204888"/>
</dbReference>